<comment type="caution">
    <text evidence="1">The sequence shown here is derived from an EMBL/GenBank/DDBJ whole genome shotgun (WGS) entry which is preliminary data.</text>
</comment>
<dbReference type="EMBL" id="QEEX01000002">
    <property type="protein sequence ID" value="PWB96059.1"/>
    <property type="molecule type" value="Genomic_DNA"/>
</dbReference>
<organism evidence="1 2">
    <name type="scientific">Homoserinimonas hongtaonis</name>
    <dbReference type="NCBI Taxonomy" id="2079791"/>
    <lineage>
        <taxon>Bacteria</taxon>
        <taxon>Bacillati</taxon>
        <taxon>Actinomycetota</taxon>
        <taxon>Actinomycetes</taxon>
        <taxon>Micrococcales</taxon>
        <taxon>Microbacteriaceae</taxon>
        <taxon>Homoserinimonas</taxon>
    </lineage>
</organism>
<dbReference type="InterPro" id="IPR029044">
    <property type="entry name" value="Nucleotide-diphossugar_trans"/>
</dbReference>
<dbReference type="SUPFAM" id="SSF53448">
    <property type="entry name" value="Nucleotide-diphospho-sugar transferases"/>
    <property type="match status" value="1"/>
</dbReference>
<sequence>MALQSVADRRAESSLRLVVVVPTRATEARAMVREFGGEIVDDPQRGKLAGAMNAGVAARLDEEYYCGLGDDDLLRPGGIALLHSLMKRNPRNVVAYGGCDYIDDSGKTIGVSRAGQWAHRILAWGPDLVPHPGTLIKLDALEKVGGFDEARPFTMDLDAFLKLKRVGSFVSTKTSVSAFRWHRESMTVANRKVSNREARATKRQYLPRALQPISPLWSYPVAWAISGVGRILSSR</sequence>
<keyword evidence="2" id="KW-1185">Reference proteome</keyword>
<evidence type="ECO:0000313" key="2">
    <source>
        <dbReference type="Proteomes" id="UP000244978"/>
    </source>
</evidence>
<dbReference type="Proteomes" id="UP000244978">
    <property type="component" value="Unassembled WGS sequence"/>
</dbReference>
<reference evidence="2" key="1">
    <citation type="submission" date="2018-04" db="EMBL/GenBank/DDBJ databases">
        <authorList>
            <person name="Liu S."/>
            <person name="Wang Z."/>
            <person name="Li J."/>
        </authorList>
    </citation>
    <scope>NUCLEOTIDE SEQUENCE [LARGE SCALE GENOMIC DNA]</scope>
    <source>
        <strain evidence="2">S1194</strain>
    </source>
</reference>
<dbReference type="Gene3D" id="3.90.550.10">
    <property type="entry name" value="Spore Coat Polysaccharide Biosynthesis Protein SpsA, Chain A"/>
    <property type="match status" value="1"/>
</dbReference>
<proteinExistence type="predicted"/>
<accession>A0A2U1SWT1</accession>
<protein>
    <recommendedName>
        <fullName evidence="3">Glycosyltransferase 2-like domain-containing protein</fullName>
    </recommendedName>
</protein>
<dbReference type="AlphaFoldDB" id="A0A2U1SWT1"/>
<gene>
    <name evidence="1" type="ORF">DF220_11750</name>
</gene>
<evidence type="ECO:0000313" key="1">
    <source>
        <dbReference type="EMBL" id="PWB96059.1"/>
    </source>
</evidence>
<evidence type="ECO:0008006" key="3">
    <source>
        <dbReference type="Google" id="ProtNLM"/>
    </source>
</evidence>
<name>A0A2U1SWT1_9MICO</name>